<dbReference type="AlphaFoldDB" id="A0A1I1KSS3"/>
<dbReference type="PANTHER" id="PTHR34219:SF3">
    <property type="entry name" value="BLL7967 PROTEIN"/>
    <property type="match status" value="1"/>
</dbReference>
<organism evidence="3 4">
    <name type="scientific">Parapedobacter composti</name>
    <dbReference type="NCBI Taxonomy" id="623281"/>
    <lineage>
        <taxon>Bacteria</taxon>
        <taxon>Pseudomonadati</taxon>
        <taxon>Bacteroidota</taxon>
        <taxon>Sphingobacteriia</taxon>
        <taxon>Sphingobacteriales</taxon>
        <taxon>Sphingobacteriaceae</taxon>
        <taxon>Parapedobacter</taxon>
    </lineage>
</organism>
<keyword evidence="2" id="KW-1133">Transmembrane helix</keyword>
<keyword evidence="2" id="KW-0472">Membrane</keyword>
<dbReference type="EMBL" id="FOLL01000017">
    <property type="protein sequence ID" value="SFC63665.1"/>
    <property type="molecule type" value="Genomic_DNA"/>
</dbReference>
<name>A0A1I1KSS3_9SPHI</name>
<feature type="compositionally biased region" description="Gly residues" evidence="1">
    <location>
        <begin position="265"/>
        <end position="282"/>
    </location>
</feature>
<feature type="transmembrane region" description="Helical" evidence="2">
    <location>
        <begin position="173"/>
        <end position="194"/>
    </location>
</feature>
<keyword evidence="4" id="KW-1185">Reference proteome</keyword>
<protein>
    <submittedName>
        <fullName evidence="3">Uncharacterized iron-regulated membrane protein</fullName>
    </submittedName>
</protein>
<dbReference type="Proteomes" id="UP000199577">
    <property type="component" value="Unassembled WGS sequence"/>
</dbReference>
<feature type="transmembrane region" description="Helical" evidence="2">
    <location>
        <begin position="394"/>
        <end position="415"/>
    </location>
</feature>
<dbReference type="PANTHER" id="PTHR34219">
    <property type="entry name" value="IRON-REGULATED INNER MEMBRANE PROTEIN-RELATED"/>
    <property type="match status" value="1"/>
</dbReference>
<evidence type="ECO:0000313" key="4">
    <source>
        <dbReference type="Proteomes" id="UP000199577"/>
    </source>
</evidence>
<proteinExistence type="predicted"/>
<dbReference type="RefSeq" id="WP_090974554.1">
    <property type="nucleotide sequence ID" value="NZ_FOLL01000017.1"/>
</dbReference>
<evidence type="ECO:0000256" key="1">
    <source>
        <dbReference type="SAM" id="MobiDB-lite"/>
    </source>
</evidence>
<feature type="transmembrane region" description="Helical" evidence="2">
    <location>
        <begin position="224"/>
        <end position="244"/>
    </location>
</feature>
<feature type="compositionally biased region" description="Basic and acidic residues" evidence="1">
    <location>
        <begin position="283"/>
        <end position="293"/>
    </location>
</feature>
<gene>
    <name evidence="3" type="ORF">SAMN05421747_1172</name>
</gene>
<dbReference type="Pfam" id="PF03929">
    <property type="entry name" value="PepSY_TM"/>
    <property type="match status" value="1"/>
</dbReference>
<dbReference type="STRING" id="623281.SAMN05421747_1172"/>
<feature type="transmembrane region" description="Helical" evidence="2">
    <location>
        <begin position="26"/>
        <end position="48"/>
    </location>
</feature>
<sequence>MQPSSNRKRRREAWPKIRKIFNDIHLWGGLISGIVVIVVCFSGTIYTYNTELRELAAPHLHKVEVPQGGVRLPAGSLAKTVAELAGGRVTAVAIPADSRRSFEYTVRTEDDHSRFGTTYYVDPYTGRLLGTSKEETAVGKFMGYMFSLHRWLLLDKIEKPIFGELPNRTLGSYITGAATILFTLGVITGLVIWFPRKLRTWRQGLKIKWTGGWKRLNHDLHNTLAFYSLIFLFLMGITGPQWSFPWYREGLQKTLGTYREAPAGNRGGPAGGGQRGGGQGGPREGRGSDGGRAEERASASLLPIARYLEAADEVLPYRGDYRVMFPAGGDSVLSIMKNRVGFFAPAAGDQLKVNVATASVSEVNIFREKPLNERIAGSIKALHIGNVYGQFTKLLYFFACLIATSLPVTGTLIWLNKMKKKPAKGVRRKRKQAQPV</sequence>
<evidence type="ECO:0000256" key="2">
    <source>
        <dbReference type="SAM" id="Phobius"/>
    </source>
</evidence>
<dbReference type="InterPro" id="IPR005625">
    <property type="entry name" value="PepSY-ass_TM"/>
</dbReference>
<dbReference type="OrthoDB" id="111691at2"/>
<accession>A0A1I1KSS3</accession>
<reference evidence="4" key="1">
    <citation type="submission" date="2016-10" db="EMBL/GenBank/DDBJ databases">
        <authorList>
            <person name="Varghese N."/>
            <person name="Submissions S."/>
        </authorList>
    </citation>
    <scope>NUCLEOTIDE SEQUENCE [LARGE SCALE GENOMIC DNA]</scope>
    <source>
        <strain evidence="4">DSM 22900</strain>
    </source>
</reference>
<evidence type="ECO:0000313" key="3">
    <source>
        <dbReference type="EMBL" id="SFC63665.1"/>
    </source>
</evidence>
<keyword evidence="2" id="KW-0812">Transmembrane</keyword>
<feature type="region of interest" description="Disordered" evidence="1">
    <location>
        <begin position="259"/>
        <end position="293"/>
    </location>
</feature>